<sequence length="155" mass="16406">MSSDPESNTPPTDSGRRHHHQSSPTDLFSSASFLAGAARSSFTHDGSALDKAKLAEAGENLVAAASEYGKLEERGYGSYIEKAETYLHQLHSSPADQKKPADHSPATGKATEGEEHSDPEEKKTPEEHHSGGGFGGFGGGGFGDYMKIAEGFLKK</sequence>
<protein>
    <recommendedName>
        <fullName evidence="4">Nodulin-related protein 1</fullName>
    </recommendedName>
</protein>
<keyword evidence="3" id="KW-1185">Reference proteome</keyword>
<evidence type="ECO:0000313" key="3">
    <source>
        <dbReference type="Proteomes" id="UP001418222"/>
    </source>
</evidence>
<comment type="caution">
    <text evidence="2">The sequence shown here is derived from an EMBL/GenBank/DDBJ whole genome shotgun (WGS) entry which is preliminary data.</text>
</comment>
<feature type="compositionally biased region" description="Gly residues" evidence="1">
    <location>
        <begin position="131"/>
        <end position="141"/>
    </location>
</feature>
<dbReference type="PANTHER" id="PTHR35098">
    <property type="entry name" value="EXPRESSED PROTEIN"/>
    <property type="match status" value="1"/>
</dbReference>
<accession>A0AAP0BGC7</accession>
<feature type="compositionally biased region" description="Basic and acidic residues" evidence="1">
    <location>
        <begin position="111"/>
        <end position="130"/>
    </location>
</feature>
<dbReference type="GO" id="GO:0009408">
    <property type="term" value="P:response to heat"/>
    <property type="evidence" value="ECO:0007669"/>
    <property type="project" value="InterPro"/>
</dbReference>
<gene>
    <name evidence="2" type="ORF">KSP39_PZI012113</name>
</gene>
<dbReference type="GO" id="GO:0010115">
    <property type="term" value="P:regulation of abscisic acid biosynthetic process"/>
    <property type="evidence" value="ECO:0007669"/>
    <property type="project" value="InterPro"/>
</dbReference>
<dbReference type="Proteomes" id="UP001418222">
    <property type="component" value="Unassembled WGS sequence"/>
</dbReference>
<evidence type="ECO:0008006" key="4">
    <source>
        <dbReference type="Google" id="ProtNLM"/>
    </source>
</evidence>
<reference evidence="2 3" key="1">
    <citation type="journal article" date="2022" name="Nat. Plants">
        <title>Genomes of leafy and leafless Platanthera orchids illuminate the evolution of mycoheterotrophy.</title>
        <authorList>
            <person name="Li M.H."/>
            <person name="Liu K.W."/>
            <person name="Li Z."/>
            <person name="Lu H.C."/>
            <person name="Ye Q.L."/>
            <person name="Zhang D."/>
            <person name="Wang J.Y."/>
            <person name="Li Y.F."/>
            <person name="Zhong Z.M."/>
            <person name="Liu X."/>
            <person name="Yu X."/>
            <person name="Liu D.K."/>
            <person name="Tu X.D."/>
            <person name="Liu B."/>
            <person name="Hao Y."/>
            <person name="Liao X.Y."/>
            <person name="Jiang Y.T."/>
            <person name="Sun W.H."/>
            <person name="Chen J."/>
            <person name="Chen Y.Q."/>
            <person name="Ai Y."/>
            <person name="Zhai J.W."/>
            <person name="Wu S.S."/>
            <person name="Zhou Z."/>
            <person name="Hsiao Y.Y."/>
            <person name="Wu W.L."/>
            <person name="Chen Y.Y."/>
            <person name="Lin Y.F."/>
            <person name="Hsu J.L."/>
            <person name="Li C.Y."/>
            <person name="Wang Z.W."/>
            <person name="Zhao X."/>
            <person name="Zhong W.Y."/>
            <person name="Ma X.K."/>
            <person name="Ma L."/>
            <person name="Huang J."/>
            <person name="Chen G.Z."/>
            <person name="Huang M.Z."/>
            <person name="Huang L."/>
            <person name="Peng D.H."/>
            <person name="Luo Y.B."/>
            <person name="Zou S.Q."/>
            <person name="Chen S.P."/>
            <person name="Lan S."/>
            <person name="Tsai W.C."/>
            <person name="Van de Peer Y."/>
            <person name="Liu Z.J."/>
        </authorList>
    </citation>
    <scope>NUCLEOTIDE SEQUENCE [LARGE SCALE GENOMIC DNA]</scope>
    <source>
        <strain evidence="2">Lor287</strain>
    </source>
</reference>
<dbReference type="AlphaFoldDB" id="A0AAP0BGC7"/>
<feature type="region of interest" description="Disordered" evidence="1">
    <location>
        <begin position="87"/>
        <end position="141"/>
    </location>
</feature>
<evidence type="ECO:0000256" key="1">
    <source>
        <dbReference type="SAM" id="MobiDB-lite"/>
    </source>
</evidence>
<evidence type="ECO:0000313" key="2">
    <source>
        <dbReference type="EMBL" id="KAK8937280.1"/>
    </source>
</evidence>
<dbReference type="InterPro" id="IPR040294">
    <property type="entry name" value="Nodulin-rel_1/2"/>
</dbReference>
<name>A0AAP0BGC7_9ASPA</name>
<organism evidence="2 3">
    <name type="scientific">Platanthera zijinensis</name>
    <dbReference type="NCBI Taxonomy" id="2320716"/>
    <lineage>
        <taxon>Eukaryota</taxon>
        <taxon>Viridiplantae</taxon>
        <taxon>Streptophyta</taxon>
        <taxon>Embryophyta</taxon>
        <taxon>Tracheophyta</taxon>
        <taxon>Spermatophyta</taxon>
        <taxon>Magnoliopsida</taxon>
        <taxon>Liliopsida</taxon>
        <taxon>Asparagales</taxon>
        <taxon>Orchidaceae</taxon>
        <taxon>Orchidoideae</taxon>
        <taxon>Orchideae</taxon>
        <taxon>Orchidinae</taxon>
        <taxon>Platanthera</taxon>
    </lineage>
</organism>
<dbReference type="EMBL" id="JBBWWQ010000010">
    <property type="protein sequence ID" value="KAK8937280.1"/>
    <property type="molecule type" value="Genomic_DNA"/>
</dbReference>
<feature type="compositionally biased region" description="Polar residues" evidence="1">
    <location>
        <begin position="1"/>
        <end position="12"/>
    </location>
</feature>
<dbReference type="PANTHER" id="PTHR35098:SF1">
    <property type="entry name" value="NODULIN-RELATED PROTEIN 2"/>
    <property type="match status" value="1"/>
</dbReference>
<feature type="region of interest" description="Disordered" evidence="1">
    <location>
        <begin position="1"/>
        <end position="28"/>
    </location>
</feature>
<proteinExistence type="predicted"/>